<dbReference type="EMBL" id="JAAQPH010000006">
    <property type="protein sequence ID" value="NIA68751.1"/>
    <property type="molecule type" value="Genomic_DNA"/>
</dbReference>
<dbReference type="Proteomes" id="UP000761264">
    <property type="component" value="Unassembled WGS sequence"/>
</dbReference>
<evidence type="ECO:0000313" key="3">
    <source>
        <dbReference type="Proteomes" id="UP000761264"/>
    </source>
</evidence>
<feature type="chain" id="PRO_5038022674" evidence="1">
    <location>
        <begin position="21"/>
        <end position="172"/>
    </location>
</feature>
<proteinExistence type="predicted"/>
<reference evidence="2" key="1">
    <citation type="submission" date="2020-03" db="EMBL/GenBank/DDBJ databases">
        <title>Genome of Pelagibius litoralis DSM 21314T.</title>
        <authorList>
            <person name="Wang G."/>
        </authorList>
    </citation>
    <scope>NUCLEOTIDE SEQUENCE</scope>
    <source>
        <strain evidence="2">DSM 21314</strain>
    </source>
</reference>
<evidence type="ECO:0000313" key="2">
    <source>
        <dbReference type="EMBL" id="NIA68751.1"/>
    </source>
</evidence>
<name>A0A967EVJ4_9PROT</name>
<sequence>MRLPLFVLLTTALGIAGAHASAFEVLGFAQGMSLAEARSMALRNGYRIEKESSDAQGVYIVAGHHLEDFRIQFCEDELHWVTYRAGSGFVDFVKAVESAKASSNYKELSSDLAYRIDDNGKDEALLTVSLAPKEGDYFLSYSLRGTSEEGTPDFMVTYRAIRLMLSVLRGGC</sequence>
<keyword evidence="1" id="KW-0732">Signal</keyword>
<accession>A0A967EVJ4</accession>
<protein>
    <submittedName>
        <fullName evidence="2">Uncharacterized protein</fullName>
    </submittedName>
</protein>
<dbReference type="RefSeq" id="WP_167223686.1">
    <property type="nucleotide sequence ID" value="NZ_JAAQPH010000006.1"/>
</dbReference>
<organism evidence="2 3">
    <name type="scientific">Pelagibius litoralis</name>
    <dbReference type="NCBI Taxonomy" id="374515"/>
    <lineage>
        <taxon>Bacteria</taxon>
        <taxon>Pseudomonadati</taxon>
        <taxon>Pseudomonadota</taxon>
        <taxon>Alphaproteobacteria</taxon>
        <taxon>Rhodospirillales</taxon>
        <taxon>Rhodovibrionaceae</taxon>
        <taxon>Pelagibius</taxon>
    </lineage>
</organism>
<keyword evidence="3" id="KW-1185">Reference proteome</keyword>
<dbReference type="AlphaFoldDB" id="A0A967EVJ4"/>
<comment type="caution">
    <text evidence="2">The sequence shown here is derived from an EMBL/GenBank/DDBJ whole genome shotgun (WGS) entry which is preliminary data.</text>
</comment>
<feature type="signal peptide" evidence="1">
    <location>
        <begin position="1"/>
        <end position="20"/>
    </location>
</feature>
<gene>
    <name evidence="2" type="ORF">HBA54_09125</name>
</gene>
<evidence type="ECO:0000256" key="1">
    <source>
        <dbReference type="SAM" id="SignalP"/>
    </source>
</evidence>